<evidence type="ECO:0000313" key="2">
    <source>
        <dbReference type="EMBL" id="KXN68250.1"/>
    </source>
</evidence>
<dbReference type="Pfam" id="PF09729">
    <property type="entry name" value="Gti1_Pac2"/>
    <property type="match status" value="1"/>
</dbReference>
<feature type="compositionally biased region" description="Basic and acidic residues" evidence="1">
    <location>
        <begin position="293"/>
        <end position="309"/>
    </location>
</feature>
<dbReference type="InterPro" id="IPR018608">
    <property type="entry name" value="Gti1/Pac2"/>
</dbReference>
<name>A0A137NZI9_CONC2</name>
<protein>
    <submittedName>
        <fullName evidence="2">Uncharacterized protein</fullName>
    </submittedName>
</protein>
<proteinExistence type="predicted"/>
<evidence type="ECO:0000313" key="3">
    <source>
        <dbReference type="Proteomes" id="UP000070444"/>
    </source>
</evidence>
<dbReference type="Proteomes" id="UP000070444">
    <property type="component" value="Unassembled WGS sequence"/>
</dbReference>
<dbReference type="PANTHER" id="PTHR28027">
    <property type="entry name" value="TRANSCRIPTIONAL REGULATOR MIT1"/>
    <property type="match status" value="1"/>
</dbReference>
<feature type="compositionally biased region" description="Low complexity" evidence="1">
    <location>
        <begin position="177"/>
        <end position="188"/>
    </location>
</feature>
<sequence length="317" mass="36064">MLYASFLQVTIEYGLEMSESIETYFGYLAEPNDVLILLECARRGSLRLITTRLNHQERASIRSGSVFIWEEKPQGMQRWTDGRYWSASRFDGHFLTYNECPPRQDNMNTIDNSSLLIKRSVSVVTSTGTKYHLVNYLLQSDIASQALIRPSQDSRINWIDIPKNYYFKSTTLQSKRSSSAPYSKSYPPIGKSSPSLKHVSTSYNPLGPKAGQVILTPFQTKEKQPSPMVIKMWTPKTCTNTEPYSVPSTSTTPYQHDSMIQPLPITNSIFPPLHSNLPESTLPQIGSKYPKANQERKNTNYTPEDRKQLDSFFPGLI</sequence>
<dbReference type="OrthoDB" id="5572844at2759"/>
<dbReference type="PANTHER" id="PTHR28027:SF1">
    <property type="entry name" value="CAMP INDEPENDENT REGULATORY PROTEIN (AFU_ORTHOLOGUE AFUA_3G09640)"/>
    <property type="match status" value="1"/>
</dbReference>
<accession>A0A137NZI9</accession>
<dbReference type="OMA" id="RINWIDI"/>
<dbReference type="GO" id="GO:0003677">
    <property type="term" value="F:DNA binding"/>
    <property type="evidence" value="ECO:0007669"/>
    <property type="project" value="TreeGrafter"/>
</dbReference>
<feature type="region of interest" description="Disordered" evidence="1">
    <location>
        <begin position="177"/>
        <end position="199"/>
    </location>
</feature>
<feature type="region of interest" description="Disordered" evidence="1">
    <location>
        <begin position="282"/>
        <end position="317"/>
    </location>
</feature>
<gene>
    <name evidence="2" type="ORF">CONCODRAFT_9515</name>
</gene>
<evidence type="ECO:0000256" key="1">
    <source>
        <dbReference type="SAM" id="MobiDB-lite"/>
    </source>
</evidence>
<keyword evidence="3" id="KW-1185">Reference proteome</keyword>
<reference evidence="2 3" key="1">
    <citation type="journal article" date="2015" name="Genome Biol. Evol.">
        <title>Phylogenomic analyses indicate that early fungi evolved digesting cell walls of algal ancestors of land plants.</title>
        <authorList>
            <person name="Chang Y."/>
            <person name="Wang S."/>
            <person name="Sekimoto S."/>
            <person name="Aerts A.L."/>
            <person name="Choi C."/>
            <person name="Clum A."/>
            <person name="LaButti K.M."/>
            <person name="Lindquist E.A."/>
            <person name="Yee Ngan C."/>
            <person name="Ohm R.A."/>
            <person name="Salamov A.A."/>
            <person name="Grigoriev I.V."/>
            <person name="Spatafora J.W."/>
            <person name="Berbee M.L."/>
        </authorList>
    </citation>
    <scope>NUCLEOTIDE SEQUENCE [LARGE SCALE GENOMIC DNA]</scope>
    <source>
        <strain evidence="2 3">NRRL 28638</strain>
    </source>
</reference>
<dbReference type="AlphaFoldDB" id="A0A137NZI9"/>
<dbReference type="EMBL" id="KQ964586">
    <property type="protein sequence ID" value="KXN68250.1"/>
    <property type="molecule type" value="Genomic_DNA"/>
</dbReference>
<organism evidence="2 3">
    <name type="scientific">Conidiobolus coronatus (strain ATCC 28846 / CBS 209.66 / NRRL 28638)</name>
    <name type="common">Delacroixia coronata</name>
    <dbReference type="NCBI Taxonomy" id="796925"/>
    <lineage>
        <taxon>Eukaryota</taxon>
        <taxon>Fungi</taxon>
        <taxon>Fungi incertae sedis</taxon>
        <taxon>Zoopagomycota</taxon>
        <taxon>Entomophthoromycotina</taxon>
        <taxon>Entomophthoromycetes</taxon>
        <taxon>Entomophthorales</taxon>
        <taxon>Ancylistaceae</taxon>
        <taxon>Conidiobolus</taxon>
    </lineage>
</organism>